<keyword evidence="4 7" id="KW-0812">Transmembrane</keyword>
<dbReference type="Proteomes" id="UP001156629">
    <property type="component" value="Unassembled WGS sequence"/>
</dbReference>
<evidence type="ECO:0000313" key="9">
    <source>
        <dbReference type="EMBL" id="GLQ66649.1"/>
    </source>
</evidence>
<dbReference type="PANTHER" id="PTHR32552">
    <property type="entry name" value="FERRICHROME IRON RECEPTOR-RELATED"/>
    <property type="match status" value="1"/>
</dbReference>
<name>A0ABQ5WTD9_9PROT</name>
<organism evidence="9 10">
    <name type="scientific">Gluconobacter kondonii</name>
    <dbReference type="NCBI Taxonomy" id="941463"/>
    <lineage>
        <taxon>Bacteria</taxon>
        <taxon>Pseudomonadati</taxon>
        <taxon>Pseudomonadota</taxon>
        <taxon>Alphaproteobacteria</taxon>
        <taxon>Acetobacterales</taxon>
        <taxon>Acetobacteraceae</taxon>
        <taxon>Gluconobacter</taxon>
    </lineage>
</organism>
<evidence type="ECO:0000256" key="2">
    <source>
        <dbReference type="ARBA" id="ARBA00022448"/>
    </source>
</evidence>
<evidence type="ECO:0000256" key="5">
    <source>
        <dbReference type="ARBA" id="ARBA00023136"/>
    </source>
</evidence>
<reference evidence="10" key="1">
    <citation type="journal article" date="2019" name="Int. J. Syst. Evol. Microbiol.">
        <title>The Global Catalogue of Microorganisms (GCM) 10K type strain sequencing project: providing services to taxonomists for standard genome sequencing and annotation.</title>
        <authorList>
            <consortium name="The Broad Institute Genomics Platform"/>
            <consortium name="The Broad Institute Genome Sequencing Center for Infectious Disease"/>
            <person name="Wu L."/>
            <person name="Ma J."/>
        </authorList>
    </citation>
    <scope>NUCLEOTIDE SEQUENCE [LARGE SCALE GENOMIC DNA]</scope>
    <source>
        <strain evidence="10">NBRC 3266</strain>
    </source>
</reference>
<comment type="caution">
    <text evidence="9">The sequence shown here is derived from an EMBL/GenBank/DDBJ whole genome shotgun (WGS) entry which is preliminary data.</text>
</comment>
<evidence type="ECO:0000256" key="7">
    <source>
        <dbReference type="PROSITE-ProRule" id="PRU01360"/>
    </source>
</evidence>
<proteinExistence type="inferred from homology"/>
<gene>
    <name evidence="9" type="ORF">GCM10007870_22340</name>
</gene>
<dbReference type="PROSITE" id="PS52016">
    <property type="entry name" value="TONB_DEPENDENT_REC_3"/>
    <property type="match status" value="1"/>
</dbReference>
<dbReference type="EMBL" id="BSNV01000022">
    <property type="protein sequence ID" value="GLQ66649.1"/>
    <property type="molecule type" value="Genomic_DNA"/>
</dbReference>
<evidence type="ECO:0000256" key="1">
    <source>
        <dbReference type="ARBA" id="ARBA00004571"/>
    </source>
</evidence>
<dbReference type="InterPro" id="IPR036942">
    <property type="entry name" value="Beta-barrel_TonB_sf"/>
</dbReference>
<evidence type="ECO:0000256" key="6">
    <source>
        <dbReference type="ARBA" id="ARBA00023237"/>
    </source>
</evidence>
<evidence type="ECO:0000256" key="4">
    <source>
        <dbReference type="ARBA" id="ARBA00022692"/>
    </source>
</evidence>
<feature type="region of interest" description="Disordered" evidence="8">
    <location>
        <begin position="1"/>
        <end position="32"/>
    </location>
</feature>
<dbReference type="SUPFAM" id="SSF56935">
    <property type="entry name" value="Porins"/>
    <property type="match status" value="1"/>
</dbReference>
<evidence type="ECO:0000256" key="3">
    <source>
        <dbReference type="ARBA" id="ARBA00022452"/>
    </source>
</evidence>
<keyword evidence="6 7" id="KW-0998">Cell outer membrane</keyword>
<evidence type="ECO:0000256" key="8">
    <source>
        <dbReference type="SAM" id="MobiDB-lite"/>
    </source>
</evidence>
<dbReference type="Gene3D" id="2.40.170.20">
    <property type="entry name" value="TonB-dependent receptor, beta-barrel domain"/>
    <property type="match status" value="1"/>
</dbReference>
<comment type="subcellular location">
    <subcellularLocation>
        <location evidence="1 7">Cell outer membrane</location>
        <topology evidence="1 7">Multi-pass membrane protein</topology>
    </subcellularLocation>
</comment>
<accession>A0ABQ5WTD9</accession>
<keyword evidence="2 7" id="KW-0813">Transport</keyword>
<evidence type="ECO:0000313" key="10">
    <source>
        <dbReference type="Proteomes" id="UP001156629"/>
    </source>
</evidence>
<sequence>MLHRLSIGGGISSQTSTEWTTNPGRPLGNGKYDSSNLRVGGYTLINLMARYRLAKWIDVAGNITNLTDKTYVRQAGFYDGMIFGEPRTFSFTIRGHY</sequence>
<dbReference type="PANTHER" id="PTHR32552:SF74">
    <property type="entry name" value="HYDROXAMATE SIDEROPHORE RECEPTOR FHUE"/>
    <property type="match status" value="1"/>
</dbReference>
<comment type="similarity">
    <text evidence="7">Belongs to the TonB-dependent receptor family.</text>
</comment>
<feature type="compositionally biased region" description="Polar residues" evidence="8">
    <location>
        <begin position="14"/>
        <end position="23"/>
    </location>
</feature>
<keyword evidence="5 7" id="KW-0472">Membrane</keyword>
<keyword evidence="3 7" id="KW-1134">Transmembrane beta strand</keyword>
<evidence type="ECO:0008006" key="11">
    <source>
        <dbReference type="Google" id="ProtNLM"/>
    </source>
</evidence>
<protein>
    <recommendedName>
        <fullName evidence="11">TonB-dependent receptor-like beta-barrel domain-containing protein</fullName>
    </recommendedName>
</protein>
<keyword evidence="10" id="KW-1185">Reference proteome</keyword>
<dbReference type="InterPro" id="IPR039426">
    <property type="entry name" value="TonB-dep_rcpt-like"/>
</dbReference>